<gene>
    <name evidence="2" type="ORF">RirG_145000</name>
</gene>
<dbReference type="EMBL" id="JEMT01023616">
    <property type="protein sequence ID" value="EXX64208.1"/>
    <property type="molecule type" value="Genomic_DNA"/>
</dbReference>
<keyword evidence="3" id="KW-1185">Reference proteome</keyword>
<accession>A0A015MBP4</accession>
<evidence type="ECO:0000256" key="1">
    <source>
        <dbReference type="ARBA" id="ARBA00038101"/>
    </source>
</evidence>
<sequence>MSKLFKELLQELYIILLNAEVEEICDSKKDKLNEFINNFLFEYDLDPKNVFEIITSNSQNIYYYSSLVGFFYQNGIGCNVDEIKAYEIFSNAVKNNNQRSKSKSKSTDQENDSISFYCNDNNNINEIIVQYFYSLFLYKDIILFRKDNYKLHKRNAENGDPVSQYYIGICCHYGKNIDGDYEKSFEWYLKSSEGGNIKATYVLGLRYMLGLRYQNGYYIMKDEEKGFELILESAEGGHKYASHKLGEFYENGICVLKDKKKAFDWYLKAANKGDSHCQYLISNYYYEGIYVLKNEKKGFYWNRKAAINGHYDSQHKLAEYYFNNKNEKKAFKWYLKLANKNFIRAIYLVAKYYRDGNGTDKNLIEASKWFSKYELSKIYGCKLITLNNFLEGLDINAFEIETYKHLP</sequence>
<dbReference type="PANTHER" id="PTHR11102:SF160">
    <property type="entry name" value="ERAD-ASSOCIATED E3 UBIQUITIN-PROTEIN LIGASE COMPONENT HRD3"/>
    <property type="match status" value="1"/>
</dbReference>
<comment type="similarity">
    <text evidence="1">Belongs to the sel-1 family.</text>
</comment>
<dbReference type="Pfam" id="PF08238">
    <property type="entry name" value="Sel1"/>
    <property type="match status" value="7"/>
</dbReference>
<name>A0A015MBP4_RHIIW</name>
<comment type="caution">
    <text evidence="2">The sequence shown here is derived from an EMBL/GenBank/DDBJ whole genome shotgun (WGS) entry which is preliminary data.</text>
</comment>
<dbReference type="Proteomes" id="UP000022910">
    <property type="component" value="Unassembled WGS sequence"/>
</dbReference>
<dbReference type="Gene3D" id="1.25.40.10">
    <property type="entry name" value="Tetratricopeptide repeat domain"/>
    <property type="match status" value="2"/>
</dbReference>
<dbReference type="SMART" id="SM00671">
    <property type="entry name" value="SEL1"/>
    <property type="match status" value="7"/>
</dbReference>
<dbReference type="SUPFAM" id="SSF81901">
    <property type="entry name" value="HCP-like"/>
    <property type="match status" value="1"/>
</dbReference>
<reference evidence="2 3" key="1">
    <citation type="submission" date="2014-02" db="EMBL/GenBank/DDBJ databases">
        <title>Single nucleus genome sequencing reveals high similarity among nuclei of an endomycorrhizal fungus.</title>
        <authorList>
            <person name="Lin K."/>
            <person name="Geurts R."/>
            <person name="Zhang Z."/>
            <person name="Limpens E."/>
            <person name="Saunders D.G."/>
            <person name="Mu D."/>
            <person name="Pang E."/>
            <person name="Cao H."/>
            <person name="Cha H."/>
            <person name="Lin T."/>
            <person name="Zhou Q."/>
            <person name="Shang Y."/>
            <person name="Li Y."/>
            <person name="Ivanov S."/>
            <person name="Sharma T."/>
            <person name="Velzen R.V."/>
            <person name="Ruijter N.D."/>
            <person name="Aanen D.K."/>
            <person name="Win J."/>
            <person name="Kamoun S."/>
            <person name="Bisseling T."/>
            <person name="Huang S."/>
        </authorList>
    </citation>
    <scope>NUCLEOTIDE SEQUENCE [LARGE SCALE GENOMIC DNA]</scope>
    <source>
        <strain evidence="3">DAOM197198w</strain>
    </source>
</reference>
<dbReference type="InterPro" id="IPR050767">
    <property type="entry name" value="Sel1_AlgK"/>
</dbReference>
<evidence type="ECO:0000313" key="2">
    <source>
        <dbReference type="EMBL" id="EXX64208.1"/>
    </source>
</evidence>
<dbReference type="InterPro" id="IPR011990">
    <property type="entry name" value="TPR-like_helical_dom_sf"/>
</dbReference>
<dbReference type="STRING" id="1432141.A0A015MBP4"/>
<organism evidence="2 3">
    <name type="scientific">Rhizophagus irregularis (strain DAOM 197198w)</name>
    <name type="common">Glomus intraradices</name>
    <dbReference type="NCBI Taxonomy" id="1432141"/>
    <lineage>
        <taxon>Eukaryota</taxon>
        <taxon>Fungi</taxon>
        <taxon>Fungi incertae sedis</taxon>
        <taxon>Mucoromycota</taxon>
        <taxon>Glomeromycotina</taxon>
        <taxon>Glomeromycetes</taxon>
        <taxon>Glomerales</taxon>
        <taxon>Glomeraceae</taxon>
        <taxon>Rhizophagus</taxon>
    </lineage>
</organism>
<dbReference type="OrthoDB" id="9922773at2759"/>
<dbReference type="AlphaFoldDB" id="A0A015MBP4"/>
<evidence type="ECO:0000313" key="3">
    <source>
        <dbReference type="Proteomes" id="UP000022910"/>
    </source>
</evidence>
<protein>
    <submittedName>
        <fullName evidence="2">Skt5p</fullName>
    </submittedName>
</protein>
<dbReference type="PANTHER" id="PTHR11102">
    <property type="entry name" value="SEL-1-LIKE PROTEIN"/>
    <property type="match status" value="1"/>
</dbReference>
<proteinExistence type="inferred from homology"/>
<dbReference type="HOGENOM" id="CLU_000288_36_14_1"/>
<dbReference type="InterPro" id="IPR006597">
    <property type="entry name" value="Sel1-like"/>
</dbReference>